<dbReference type="Gene3D" id="1.20.1250.20">
    <property type="entry name" value="MFS general substrate transporter like domains"/>
    <property type="match status" value="1"/>
</dbReference>
<keyword evidence="2" id="KW-0813">Transport</keyword>
<keyword evidence="12" id="KW-1185">Reference proteome</keyword>
<dbReference type="CDD" id="cd17323">
    <property type="entry name" value="MFS_Tpo1_MDR_like"/>
    <property type="match status" value="1"/>
</dbReference>
<dbReference type="EMBL" id="KI669459">
    <property type="protein sequence ID" value="OCF62010.1"/>
    <property type="molecule type" value="Genomic_DNA"/>
</dbReference>
<organism evidence="11 12">
    <name type="scientific">Kwoniella mangroviensis CBS 10435</name>
    <dbReference type="NCBI Taxonomy" id="1331196"/>
    <lineage>
        <taxon>Eukaryota</taxon>
        <taxon>Fungi</taxon>
        <taxon>Dikarya</taxon>
        <taxon>Basidiomycota</taxon>
        <taxon>Agaricomycotina</taxon>
        <taxon>Tremellomycetes</taxon>
        <taxon>Tremellales</taxon>
        <taxon>Cryptococcaceae</taxon>
        <taxon>Kwoniella</taxon>
    </lineage>
</organism>
<evidence type="ECO:0000256" key="3">
    <source>
        <dbReference type="ARBA" id="ARBA00022475"/>
    </source>
</evidence>
<dbReference type="GO" id="GO:0005886">
    <property type="term" value="C:plasma membrane"/>
    <property type="evidence" value="ECO:0007669"/>
    <property type="project" value="UniProtKB-SubCell"/>
</dbReference>
<comment type="similarity">
    <text evidence="7">Belongs to the major facilitator superfamily. DHA1 family. Polyamines/proton antiporter (TC 2.A.1.2.16) subfamily.</text>
</comment>
<feature type="transmembrane region" description="Helical" evidence="9">
    <location>
        <begin position="487"/>
        <end position="509"/>
    </location>
</feature>
<evidence type="ECO:0000259" key="10">
    <source>
        <dbReference type="PROSITE" id="PS50850"/>
    </source>
</evidence>
<feature type="transmembrane region" description="Helical" evidence="9">
    <location>
        <begin position="117"/>
        <end position="136"/>
    </location>
</feature>
<feature type="transmembrane region" description="Helical" evidence="9">
    <location>
        <begin position="80"/>
        <end position="105"/>
    </location>
</feature>
<evidence type="ECO:0000256" key="2">
    <source>
        <dbReference type="ARBA" id="ARBA00022448"/>
    </source>
</evidence>
<evidence type="ECO:0000256" key="9">
    <source>
        <dbReference type="SAM" id="Phobius"/>
    </source>
</evidence>
<feature type="transmembrane region" description="Helical" evidence="9">
    <location>
        <begin position="392"/>
        <end position="412"/>
    </location>
</feature>
<feature type="compositionally biased region" description="Polar residues" evidence="8">
    <location>
        <begin position="548"/>
        <end position="568"/>
    </location>
</feature>
<dbReference type="InterPro" id="IPR020846">
    <property type="entry name" value="MFS_dom"/>
</dbReference>
<evidence type="ECO:0000256" key="7">
    <source>
        <dbReference type="ARBA" id="ARBA00038459"/>
    </source>
</evidence>
<dbReference type="FunFam" id="1.20.1250.20:FF:000011">
    <property type="entry name" value="MFS multidrug transporter, putative"/>
    <property type="match status" value="1"/>
</dbReference>
<proteinExistence type="inferred from homology"/>
<dbReference type="AlphaFoldDB" id="A0A1B9J2L1"/>
<feature type="transmembrane region" description="Helical" evidence="9">
    <location>
        <begin position="148"/>
        <end position="167"/>
    </location>
</feature>
<evidence type="ECO:0000256" key="8">
    <source>
        <dbReference type="SAM" id="MobiDB-lite"/>
    </source>
</evidence>
<dbReference type="InterPro" id="IPR011701">
    <property type="entry name" value="MFS"/>
</dbReference>
<reference evidence="12" key="2">
    <citation type="submission" date="2013-12" db="EMBL/GenBank/DDBJ databases">
        <title>Evolution of pathogenesis and genome organization in the Tremellales.</title>
        <authorList>
            <person name="Cuomo C."/>
            <person name="Litvintseva A."/>
            <person name="Heitman J."/>
            <person name="Chen Y."/>
            <person name="Sun S."/>
            <person name="Springer D."/>
            <person name="Dromer F."/>
            <person name="Young S."/>
            <person name="Zeng Q."/>
            <person name="Chapman S."/>
            <person name="Gujja S."/>
            <person name="Saif S."/>
            <person name="Birren B."/>
        </authorList>
    </citation>
    <scope>NUCLEOTIDE SEQUENCE [LARGE SCALE GENOMIC DNA]</scope>
    <source>
        <strain evidence="12">CBS 10435</strain>
    </source>
</reference>
<keyword evidence="3" id="KW-1003">Cell membrane</keyword>
<feature type="transmembrane region" description="Helical" evidence="9">
    <location>
        <begin position="454"/>
        <end position="475"/>
    </location>
</feature>
<comment type="subcellular location">
    <subcellularLocation>
        <location evidence="1">Cell membrane</location>
        <topology evidence="1">Multi-pass membrane protein</topology>
    </subcellularLocation>
</comment>
<keyword evidence="5 9" id="KW-1133">Transmembrane helix</keyword>
<feature type="transmembrane region" description="Helical" evidence="9">
    <location>
        <begin position="418"/>
        <end position="442"/>
    </location>
</feature>
<evidence type="ECO:0000256" key="1">
    <source>
        <dbReference type="ARBA" id="ARBA00004651"/>
    </source>
</evidence>
<dbReference type="GO" id="GO:0022857">
    <property type="term" value="F:transmembrane transporter activity"/>
    <property type="evidence" value="ECO:0007669"/>
    <property type="project" value="InterPro"/>
</dbReference>
<accession>A0A1B9J2L1</accession>
<name>A0A1B9J2L1_9TREE</name>
<dbReference type="Pfam" id="PF07690">
    <property type="entry name" value="MFS_1"/>
    <property type="match status" value="1"/>
</dbReference>
<feature type="domain" description="Major facilitator superfamily (MFS) profile" evidence="10">
    <location>
        <begin position="82"/>
        <end position="513"/>
    </location>
</feature>
<gene>
    <name evidence="11" type="ORF">L486_01676</name>
</gene>
<evidence type="ECO:0000256" key="6">
    <source>
        <dbReference type="ARBA" id="ARBA00023136"/>
    </source>
</evidence>
<feature type="transmembrane region" description="Helical" evidence="9">
    <location>
        <begin position="352"/>
        <end position="371"/>
    </location>
</feature>
<dbReference type="InterPro" id="IPR036259">
    <property type="entry name" value="MFS_trans_sf"/>
</dbReference>
<protein>
    <recommendedName>
        <fullName evidence="10">Major facilitator superfamily (MFS) profile domain-containing protein</fullName>
    </recommendedName>
</protein>
<dbReference type="PANTHER" id="PTHR23502:SF186">
    <property type="entry name" value="MAJOR FACILITATOR SUPERFAMILY (MFS) PROFILE DOMAIN-CONTAINING PROTEIN"/>
    <property type="match status" value="1"/>
</dbReference>
<dbReference type="STRING" id="1331196.A0A1B9J2L1"/>
<sequence length="591" mass="65441">MVSIISKHPANDPEGLGQDHTLRQKPWMLHRTAWSEIINHPYEGQGTEKSPYVVTWVPDDPARSFKDRENPMTFKFYYKWIATLIAAFGTLGVTISSSMLSAAIWDIRLEFPGYSNQIYIMVTSAFLIGFVIGPLLWGPGSEVYGRRWMFIVTYIPFTIFNAACCGAKNMVALIVLRTFAGIFGSSATVNSGGTIADMFPAHQRGLAMGIFAAAPFLGPAIGPVAGGFLSEASGWKWVAALIAFLSLALCALNVIFLPETYAPYLLRRRAQRLTKYTGKVYKTQQDVTAPLNKTKLITNQLQVPWILMFKEPIVFLMTIYMSIIYAILYMQFTSFPLIFQQARGWSPGIAGLAFVGITVGSFIGLGYIIFYENPRYSRLIHARGGYLPPESRLPTVMLGAVVFPIGLFWFAWTGIPITIHWIVPVLATVLIGMGIVLVFLGLMNYLVDAYLQYAASVLAGNAVVRSMFGVVLPLFTVNIYNSLGIRWAGSLMGFLALAFLPAPFIFYFYGSRIRRMSKAAREADDLGQMMAKKKLEMMALQKSPETEPMSNAGISSDSPNVQETSMEAQENESEAQTVVGENDGSVRRAEQ</sequence>
<keyword evidence="4 9" id="KW-0812">Transmembrane</keyword>
<dbReference type="OrthoDB" id="9986881at2759"/>
<reference evidence="11 12" key="1">
    <citation type="submission" date="2013-07" db="EMBL/GenBank/DDBJ databases">
        <title>The Genome Sequence of Kwoniella mangroviensis CBS10435.</title>
        <authorList>
            <consortium name="The Broad Institute Genome Sequencing Platform"/>
            <person name="Cuomo C."/>
            <person name="Litvintseva A."/>
            <person name="Chen Y."/>
            <person name="Heitman J."/>
            <person name="Sun S."/>
            <person name="Springer D."/>
            <person name="Dromer F."/>
            <person name="Young S.K."/>
            <person name="Zeng Q."/>
            <person name="Gargeya S."/>
            <person name="Fitzgerald M."/>
            <person name="Abouelleil A."/>
            <person name="Alvarado L."/>
            <person name="Berlin A.M."/>
            <person name="Chapman S.B."/>
            <person name="Dewar J."/>
            <person name="Goldberg J."/>
            <person name="Griggs A."/>
            <person name="Gujja S."/>
            <person name="Hansen M."/>
            <person name="Howarth C."/>
            <person name="Imamovic A."/>
            <person name="Larimer J."/>
            <person name="McCowan C."/>
            <person name="Murphy C."/>
            <person name="Pearson M."/>
            <person name="Priest M."/>
            <person name="Roberts A."/>
            <person name="Saif S."/>
            <person name="Shea T."/>
            <person name="Sykes S."/>
            <person name="Wortman J."/>
            <person name="Nusbaum C."/>
            <person name="Birren B."/>
        </authorList>
    </citation>
    <scope>NUCLEOTIDE SEQUENCE [LARGE SCALE GENOMIC DNA]</scope>
    <source>
        <strain evidence="11 12">CBS 10435</strain>
    </source>
</reference>
<evidence type="ECO:0000313" key="11">
    <source>
        <dbReference type="EMBL" id="OCF62010.1"/>
    </source>
</evidence>
<evidence type="ECO:0000256" key="5">
    <source>
        <dbReference type="ARBA" id="ARBA00022989"/>
    </source>
</evidence>
<feature type="region of interest" description="Disordered" evidence="8">
    <location>
        <begin position="541"/>
        <end position="591"/>
    </location>
</feature>
<dbReference type="PANTHER" id="PTHR23502">
    <property type="entry name" value="MAJOR FACILITATOR SUPERFAMILY"/>
    <property type="match status" value="1"/>
</dbReference>
<dbReference type="SUPFAM" id="SSF103473">
    <property type="entry name" value="MFS general substrate transporter"/>
    <property type="match status" value="1"/>
</dbReference>
<dbReference type="PROSITE" id="PS50850">
    <property type="entry name" value="MFS"/>
    <property type="match status" value="1"/>
</dbReference>
<feature type="transmembrane region" description="Helical" evidence="9">
    <location>
        <begin position="237"/>
        <end position="258"/>
    </location>
</feature>
<feature type="transmembrane region" description="Helical" evidence="9">
    <location>
        <begin position="313"/>
        <end position="332"/>
    </location>
</feature>
<feature type="transmembrane region" description="Helical" evidence="9">
    <location>
        <begin position="206"/>
        <end position="225"/>
    </location>
</feature>
<dbReference type="Proteomes" id="UP000092583">
    <property type="component" value="Unassembled WGS sequence"/>
</dbReference>
<evidence type="ECO:0000256" key="4">
    <source>
        <dbReference type="ARBA" id="ARBA00022692"/>
    </source>
</evidence>
<evidence type="ECO:0000313" key="12">
    <source>
        <dbReference type="Proteomes" id="UP000092583"/>
    </source>
</evidence>
<keyword evidence="6 9" id="KW-0472">Membrane</keyword>